<reference evidence="5" key="1">
    <citation type="submission" date="2022-11" db="EMBL/GenBank/DDBJ databases">
        <authorList>
            <person name="Petersen C."/>
        </authorList>
    </citation>
    <scope>NUCLEOTIDE SEQUENCE</scope>
    <source>
        <strain evidence="5">IBT 19713</strain>
    </source>
</reference>
<organism evidence="5 6">
    <name type="scientific">Penicillium chermesinum</name>
    <dbReference type="NCBI Taxonomy" id="63820"/>
    <lineage>
        <taxon>Eukaryota</taxon>
        <taxon>Fungi</taxon>
        <taxon>Dikarya</taxon>
        <taxon>Ascomycota</taxon>
        <taxon>Pezizomycotina</taxon>
        <taxon>Eurotiomycetes</taxon>
        <taxon>Eurotiomycetidae</taxon>
        <taxon>Eurotiales</taxon>
        <taxon>Aspergillaceae</taxon>
        <taxon>Penicillium</taxon>
    </lineage>
</organism>
<dbReference type="InterPro" id="IPR019826">
    <property type="entry name" value="Carboxylesterase_B_AS"/>
</dbReference>
<dbReference type="Gene3D" id="3.40.50.1820">
    <property type="entry name" value="alpha/beta hydrolase"/>
    <property type="match status" value="1"/>
</dbReference>
<dbReference type="EC" id="3.1.1.-" evidence="3"/>
<comment type="similarity">
    <text evidence="1 3">Belongs to the type-B carboxylesterase/lipase family.</text>
</comment>
<evidence type="ECO:0000256" key="2">
    <source>
        <dbReference type="ARBA" id="ARBA00022801"/>
    </source>
</evidence>
<dbReference type="PROSITE" id="PS00122">
    <property type="entry name" value="CARBOXYLESTERASE_B_1"/>
    <property type="match status" value="1"/>
</dbReference>
<dbReference type="AlphaFoldDB" id="A0A9W9NIE7"/>
<dbReference type="PROSITE" id="PS00941">
    <property type="entry name" value="CARBOXYLESTERASE_B_2"/>
    <property type="match status" value="1"/>
</dbReference>
<evidence type="ECO:0000256" key="1">
    <source>
        <dbReference type="ARBA" id="ARBA00005964"/>
    </source>
</evidence>
<dbReference type="Proteomes" id="UP001150941">
    <property type="component" value="Unassembled WGS sequence"/>
</dbReference>
<dbReference type="GO" id="GO:0016787">
    <property type="term" value="F:hydrolase activity"/>
    <property type="evidence" value="ECO:0007669"/>
    <property type="project" value="UniProtKB-KW"/>
</dbReference>
<dbReference type="InterPro" id="IPR019819">
    <property type="entry name" value="Carboxylesterase_B_CS"/>
</dbReference>
<evidence type="ECO:0000313" key="5">
    <source>
        <dbReference type="EMBL" id="KAJ5220529.1"/>
    </source>
</evidence>
<dbReference type="InterPro" id="IPR029058">
    <property type="entry name" value="AB_hydrolase_fold"/>
</dbReference>
<name>A0A9W9NIE7_9EURO</name>
<dbReference type="GeneID" id="83206332"/>
<dbReference type="OrthoDB" id="408631at2759"/>
<accession>A0A9W9NIE7</accession>
<gene>
    <name evidence="5" type="ORF">N7468_009733</name>
</gene>
<dbReference type="InterPro" id="IPR050309">
    <property type="entry name" value="Type-B_Carboxylest/Lipase"/>
</dbReference>
<feature type="domain" description="Carboxylesterase type B" evidence="4">
    <location>
        <begin position="35"/>
        <end position="366"/>
    </location>
</feature>
<dbReference type="Pfam" id="PF00135">
    <property type="entry name" value="COesterase"/>
    <property type="match status" value="1"/>
</dbReference>
<dbReference type="GO" id="GO:0017000">
    <property type="term" value="P:antibiotic biosynthetic process"/>
    <property type="evidence" value="ECO:0007669"/>
    <property type="project" value="UniProtKB-ARBA"/>
</dbReference>
<evidence type="ECO:0000256" key="3">
    <source>
        <dbReference type="RuleBase" id="RU361235"/>
    </source>
</evidence>
<dbReference type="GO" id="GO:0072330">
    <property type="term" value="P:monocarboxylic acid biosynthetic process"/>
    <property type="evidence" value="ECO:0007669"/>
    <property type="project" value="UniProtKB-ARBA"/>
</dbReference>
<dbReference type="RefSeq" id="XP_058327359.1">
    <property type="nucleotide sequence ID" value="XM_058479029.1"/>
</dbReference>
<sequence>MKTIGSLLAIFCICSASSLPVVDLGYELHRAISFNNTQGLYNFSNIRYAAPPVGDLRFRAPVWPEENRTHIQDGSRGRVCPQATPLWEQYIELPFVESVLNGSKFNQSTNISSYPYIPGKQDPRTTEDCLFLDVVVPRKIFHRGQNNTLNKGLAPVLVWIYGGGTVVGDGIVFVAINYRLGAFGWLGGDSITTNGTANAALHDQRFALDWVYKNIHLFGGDPKRVTVMGESAGGGSIMHQVTAYGGNKGPSPFQQAIIQSPGWVPVVSEAQQEKTLQQFLGILNVSTIEEARQLSSAKLIAANAYQVATKAQFGDFVYGPVVDGTFVPALPGQLLLQGNFDRNLKIMVGHNADEGLLFTSPDSRKKSGLVTILKNEYPSMKPNVTDYITNVLYPAVYNGTYGYKNPVERTAFVISEAIFELCPPAIHGQDVIYTFYSSNGEPSGLSQAGLEVTNVTIAHAMQDYFTSFVQSGTPSSPVGPVFSPT</sequence>
<dbReference type="EMBL" id="JAPQKS010000007">
    <property type="protein sequence ID" value="KAJ5220529.1"/>
    <property type="molecule type" value="Genomic_DNA"/>
</dbReference>
<dbReference type="SUPFAM" id="SSF53474">
    <property type="entry name" value="alpha/beta-Hydrolases"/>
    <property type="match status" value="1"/>
</dbReference>
<feature type="signal peptide" evidence="3">
    <location>
        <begin position="1"/>
        <end position="18"/>
    </location>
</feature>
<keyword evidence="2 3" id="KW-0378">Hydrolase</keyword>
<protein>
    <recommendedName>
        <fullName evidence="3">Carboxylic ester hydrolase</fullName>
        <ecNumber evidence="3">3.1.1.-</ecNumber>
    </recommendedName>
</protein>
<feature type="chain" id="PRO_5041012522" description="Carboxylic ester hydrolase" evidence="3">
    <location>
        <begin position="19"/>
        <end position="485"/>
    </location>
</feature>
<evidence type="ECO:0000259" key="4">
    <source>
        <dbReference type="Pfam" id="PF00135"/>
    </source>
</evidence>
<dbReference type="InterPro" id="IPR002018">
    <property type="entry name" value="CarbesteraseB"/>
</dbReference>
<evidence type="ECO:0000313" key="6">
    <source>
        <dbReference type="Proteomes" id="UP001150941"/>
    </source>
</evidence>
<keyword evidence="6" id="KW-1185">Reference proteome</keyword>
<reference evidence="5" key="2">
    <citation type="journal article" date="2023" name="IMA Fungus">
        <title>Comparative genomic study of the Penicillium genus elucidates a diverse pangenome and 15 lateral gene transfer events.</title>
        <authorList>
            <person name="Petersen C."/>
            <person name="Sorensen T."/>
            <person name="Nielsen M.R."/>
            <person name="Sondergaard T.E."/>
            <person name="Sorensen J.L."/>
            <person name="Fitzpatrick D.A."/>
            <person name="Frisvad J.C."/>
            <person name="Nielsen K.L."/>
        </authorList>
    </citation>
    <scope>NUCLEOTIDE SEQUENCE</scope>
    <source>
        <strain evidence="5">IBT 19713</strain>
    </source>
</reference>
<keyword evidence="3" id="KW-0732">Signal</keyword>
<comment type="caution">
    <text evidence="5">The sequence shown here is derived from an EMBL/GenBank/DDBJ whole genome shotgun (WGS) entry which is preliminary data.</text>
</comment>
<proteinExistence type="inferred from homology"/>
<dbReference type="PANTHER" id="PTHR11559">
    <property type="entry name" value="CARBOXYLESTERASE"/>
    <property type="match status" value="1"/>
</dbReference>